<dbReference type="EMBL" id="BPWL01000007">
    <property type="protein sequence ID" value="GJJ12357.1"/>
    <property type="molecule type" value="Genomic_DNA"/>
</dbReference>
<dbReference type="InterPro" id="IPR014001">
    <property type="entry name" value="Helicase_ATP-bd"/>
</dbReference>
<organism evidence="5 6">
    <name type="scientific">Clathrus columnatus</name>
    <dbReference type="NCBI Taxonomy" id="1419009"/>
    <lineage>
        <taxon>Eukaryota</taxon>
        <taxon>Fungi</taxon>
        <taxon>Dikarya</taxon>
        <taxon>Basidiomycota</taxon>
        <taxon>Agaricomycotina</taxon>
        <taxon>Agaricomycetes</taxon>
        <taxon>Phallomycetidae</taxon>
        <taxon>Phallales</taxon>
        <taxon>Clathraceae</taxon>
        <taxon>Clathrus</taxon>
    </lineage>
</organism>
<dbReference type="Pfam" id="PF00271">
    <property type="entry name" value="Helicase_C"/>
    <property type="match status" value="1"/>
</dbReference>
<dbReference type="SMART" id="SM00490">
    <property type="entry name" value="HELICc"/>
    <property type="match status" value="1"/>
</dbReference>
<dbReference type="GO" id="GO:0006281">
    <property type="term" value="P:DNA repair"/>
    <property type="evidence" value="ECO:0007669"/>
    <property type="project" value="TreeGrafter"/>
</dbReference>
<dbReference type="PROSITE" id="PS51194">
    <property type="entry name" value="HELICASE_CTER"/>
    <property type="match status" value="1"/>
</dbReference>
<evidence type="ECO:0000256" key="2">
    <source>
        <dbReference type="ARBA" id="ARBA00022801"/>
    </source>
</evidence>
<reference evidence="5" key="1">
    <citation type="submission" date="2021-10" db="EMBL/GenBank/DDBJ databases">
        <title>De novo Genome Assembly of Clathrus columnatus (Basidiomycota, Fungi) Using Illumina and Nanopore Sequence Data.</title>
        <authorList>
            <person name="Ogiso-Tanaka E."/>
            <person name="Itagaki H."/>
            <person name="Hosoya T."/>
            <person name="Hosaka K."/>
        </authorList>
    </citation>
    <scope>NUCLEOTIDE SEQUENCE</scope>
    <source>
        <strain evidence="5">MO-923</strain>
    </source>
</reference>
<dbReference type="Gene3D" id="3.40.50.300">
    <property type="entry name" value="P-loop containing nucleotide triphosphate hydrolases"/>
    <property type="match status" value="2"/>
</dbReference>
<dbReference type="InterPro" id="IPR050628">
    <property type="entry name" value="SNF2_RAD54_helicase_TF"/>
</dbReference>
<dbReference type="GO" id="GO:0016787">
    <property type="term" value="F:hydrolase activity"/>
    <property type="evidence" value="ECO:0007669"/>
    <property type="project" value="UniProtKB-KW"/>
</dbReference>
<dbReference type="CDD" id="cd18793">
    <property type="entry name" value="SF2_C_SNF"/>
    <property type="match status" value="1"/>
</dbReference>
<dbReference type="Pfam" id="PF00176">
    <property type="entry name" value="SNF2-rel_dom"/>
    <property type="match status" value="1"/>
</dbReference>
<keyword evidence="1" id="KW-0547">Nucleotide-binding</keyword>
<keyword evidence="6" id="KW-1185">Reference proteome</keyword>
<dbReference type="GO" id="GO:0005524">
    <property type="term" value="F:ATP binding"/>
    <property type="evidence" value="ECO:0007669"/>
    <property type="project" value="UniProtKB-KW"/>
</dbReference>
<dbReference type="Proteomes" id="UP001050691">
    <property type="component" value="Unassembled WGS sequence"/>
</dbReference>
<accession>A0AAV5AFC2</accession>
<dbReference type="SMART" id="SM00487">
    <property type="entry name" value="DEXDc"/>
    <property type="match status" value="1"/>
</dbReference>
<dbReference type="InterPro" id="IPR027417">
    <property type="entry name" value="P-loop_NTPase"/>
</dbReference>
<dbReference type="GO" id="GO:0008094">
    <property type="term" value="F:ATP-dependent activity, acting on DNA"/>
    <property type="evidence" value="ECO:0007669"/>
    <property type="project" value="TreeGrafter"/>
</dbReference>
<dbReference type="GO" id="GO:0005634">
    <property type="term" value="C:nucleus"/>
    <property type="evidence" value="ECO:0007669"/>
    <property type="project" value="TreeGrafter"/>
</dbReference>
<evidence type="ECO:0000256" key="1">
    <source>
        <dbReference type="ARBA" id="ARBA00022741"/>
    </source>
</evidence>
<dbReference type="InterPro" id="IPR049730">
    <property type="entry name" value="SNF2/RAD54-like_C"/>
</dbReference>
<evidence type="ECO:0000256" key="3">
    <source>
        <dbReference type="ARBA" id="ARBA00022840"/>
    </source>
</evidence>
<evidence type="ECO:0000313" key="5">
    <source>
        <dbReference type="EMBL" id="GJJ12357.1"/>
    </source>
</evidence>
<dbReference type="InterPro" id="IPR001650">
    <property type="entry name" value="Helicase_C-like"/>
</dbReference>
<keyword evidence="2" id="KW-0378">Hydrolase</keyword>
<dbReference type="SUPFAM" id="SSF52540">
    <property type="entry name" value="P-loop containing nucleoside triphosphate hydrolases"/>
    <property type="match status" value="2"/>
</dbReference>
<sequence length="1080" mass="124462">MLPMKLYALCDLLPAGTVQLYGVSKGAPSNGQQVEQAYYSNWETLEQEMKDEFIISQNPRSIELDLLAEHHFIRPQWKLFSHNILHVRIYVIPFDHPNKYGRNSRQLALKDATRHLYSLLSHTNKACLAWDRPVPCDDSVFEPFFPVSENIFLAEIYSDLPSPKVSTSTFLQEVKPRLRNHYLDALTWEKPPGMKTTLYKYQRRTIASMIQRELHPGMVPDPHYIPIQGVELDSDKVFYFQPSPLKIVRDFPSKYPLPSGGILCEEMGTGKTCIILGLIMATKNHIAQPEEGDWKEPVRPILSELGLRFEGARKTSKQKIPHGTFPSLTEILIHYVKSTPELNFMEHQPHNEILLRNHALFYRVNATKHPEKLRRSSRSAEMNNTNTGWRQFYLTSATLIVVPRAIIAQWNSEINKHCDTSILKILYLEDGNEAQKIPPAPRLASDYDVRWKRLVVDEGHKTGSRSNYAERCQRLNAQHRWIVSGTPTPNLMGLGLGKSEPNEIIEDEDVVNPNTSPIDSCDEDNHKLTLHYPSDTTDVSRCWTKEERSDLKIFGEMLSRFFAFAPYLDFEEFSKKVVDPLTQESGPRFGSISVLRNIMTLIMFRHRVEDIERELPEKLPPIEEKIVKLKFQPLAARTYNILQSLIAVNAIDSQREHQARKHLRTVLENMSQTLFWKTDSEVFDIWQAIDRTKDAKESAIERKVSAPDLDLICKSLCIQEEAGKDDVWTQVMFNGEHVYSVRGFSEQLRLAWSTINPELFGENDFWIGAEQLLAMQKIIQASPLMSEEKLADEGFEHRLLEQEKQYILSQSRKARRKLADKKHTKLLKPSHELLLKGRQNKAIPVPKDTSSETQLPVISIGKSSSSKVNYILKKVLKHAPKHKFLIFSSMPLSLQYVADALRLAQIRYLLYVSSEMSPSERQSNVVTFETNDAYRVLLVELKLGARGLNLISASRIIFCEPVWHADIESQAIKRAHRLGQKYGKIKVVTLVMEGTYEEAMISRRRALQNQLQQQASSFELDVNMRRVLENPTFITKEYIEEEDSIDIPLVKPFTYFGKKRKNLEDEEELEPKRVRVVHFA</sequence>
<name>A0AAV5AFC2_9AGAM</name>
<keyword evidence="3" id="KW-0067">ATP-binding</keyword>
<dbReference type="PANTHER" id="PTHR45626">
    <property type="entry name" value="TRANSCRIPTION TERMINATION FACTOR 2-RELATED"/>
    <property type="match status" value="1"/>
</dbReference>
<dbReference type="PANTHER" id="PTHR45626:SF51">
    <property type="entry name" value="SNF2-RELATED DOMAIN-CONTAINING PROTEIN"/>
    <property type="match status" value="1"/>
</dbReference>
<protein>
    <recommendedName>
        <fullName evidence="4">Helicase C-terminal domain-containing protein</fullName>
    </recommendedName>
</protein>
<gene>
    <name evidence="5" type="ORF">Clacol_006598</name>
</gene>
<comment type="caution">
    <text evidence="5">The sequence shown here is derived from an EMBL/GenBank/DDBJ whole genome shotgun (WGS) entry which is preliminary data.</text>
</comment>
<dbReference type="AlphaFoldDB" id="A0AAV5AFC2"/>
<dbReference type="InterPro" id="IPR000330">
    <property type="entry name" value="SNF2_N"/>
</dbReference>
<feature type="domain" description="Helicase C-terminal" evidence="4">
    <location>
        <begin position="867"/>
        <end position="1028"/>
    </location>
</feature>
<evidence type="ECO:0000259" key="4">
    <source>
        <dbReference type="PROSITE" id="PS51194"/>
    </source>
</evidence>
<proteinExistence type="predicted"/>
<evidence type="ECO:0000313" key="6">
    <source>
        <dbReference type="Proteomes" id="UP001050691"/>
    </source>
</evidence>